<dbReference type="Proteomes" id="UP000790347">
    <property type="component" value="Unassembled WGS sequence"/>
</dbReference>
<keyword evidence="3 9" id="KW-0812">Transmembrane</keyword>
<keyword evidence="6" id="KW-0406">Ion transport</keyword>
<protein>
    <recommendedName>
        <fullName evidence="10">Cation/H+ exchanger transmembrane domain-containing protein</fullName>
    </recommendedName>
</protein>
<evidence type="ECO:0000256" key="2">
    <source>
        <dbReference type="ARBA" id="ARBA00022448"/>
    </source>
</evidence>
<evidence type="ECO:0000313" key="12">
    <source>
        <dbReference type="Proteomes" id="UP000790347"/>
    </source>
</evidence>
<dbReference type="PRINTS" id="PR01084">
    <property type="entry name" value="NAHEXCHNGR"/>
</dbReference>
<evidence type="ECO:0000256" key="9">
    <source>
        <dbReference type="SAM" id="Phobius"/>
    </source>
</evidence>
<dbReference type="GO" id="GO:0051453">
    <property type="term" value="P:regulation of intracellular pH"/>
    <property type="evidence" value="ECO:0007669"/>
    <property type="project" value="TreeGrafter"/>
</dbReference>
<keyword evidence="5" id="KW-0915">Sodium</keyword>
<accession>A0A922IG68</accession>
<feature type="transmembrane region" description="Helical" evidence="9">
    <location>
        <begin position="79"/>
        <end position="101"/>
    </location>
</feature>
<evidence type="ECO:0000256" key="1">
    <source>
        <dbReference type="ARBA" id="ARBA00004141"/>
    </source>
</evidence>
<feature type="transmembrane region" description="Helical" evidence="9">
    <location>
        <begin position="231"/>
        <end position="248"/>
    </location>
</feature>
<reference evidence="11" key="2">
    <citation type="journal article" date="2022" name="Res Sq">
        <title>Comparative Genomics Reveals Insights into the Divergent Evolution of Astigmatic Mites and Household Pest Adaptations.</title>
        <authorList>
            <person name="Xiong Q."/>
            <person name="Wan A.T.-Y."/>
            <person name="Liu X.-Y."/>
            <person name="Fung C.S.-H."/>
            <person name="Xiao X."/>
            <person name="Malainual N."/>
            <person name="Hou J."/>
            <person name="Wang L."/>
            <person name="Wang M."/>
            <person name="Yang K."/>
            <person name="Cui Y."/>
            <person name="Leung E."/>
            <person name="Nong W."/>
            <person name="Shin S.-K."/>
            <person name="Au S."/>
            <person name="Jeong K.Y."/>
            <person name="Chew F.T."/>
            <person name="Hui J."/>
            <person name="Leung T.F."/>
            <person name="Tungtrongchitr A."/>
            <person name="Zhong N."/>
            <person name="Liu Z."/>
            <person name="Tsui S."/>
        </authorList>
    </citation>
    <scope>NUCLEOTIDE SEQUENCE</scope>
    <source>
        <strain evidence="11">Derf</strain>
        <tissue evidence="11">Whole organism</tissue>
    </source>
</reference>
<feature type="transmembrane region" description="Helical" evidence="9">
    <location>
        <begin position="146"/>
        <end position="169"/>
    </location>
</feature>
<keyword evidence="4 9" id="KW-1133">Transmembrane helix</keyword>
<feature type="transmembrane region" description="Helical" evidence="9">
    <location>
        <begin position="189"/>
        <end position="210"/>
    </location>
</feature>
<evidence type="ECO:0000256" key="3">
    <source>
        <dbReference type="ARBA" id="ARBA00022692"/>
    </source>
</evidence>
<feature type="transmembrane region" description="Helical" evidence="9">
    <location>
        <begin position="254"/>
        <end position="275"/>
    </location>
</feature>
<evidence type="ECO:0000256" key="6">
    <source>
        <dbReference type="ARBA" id="ARBA00023065"/>
    </source>
</evidence>
<sequence length="514" mass="59013">MLISYIILLILACIIGITFQQLKTNRIARWIPEPCLTRSQQWKPTFTAELFFNILLPPIILESAFALNHRQFYRNLLPILLYAIMGTLINIILIGTSLYIVMNIHINATLSSISALEMMIFSTSISAIDPVCVLALFKDFKVEKSLYYLVFGESLLNDAVVLVVHKILLDAFHSNTSSSFSIVTLLSNGLIEFTVVSFGSLIIGLFHGILTTIFTKTISKNRNGNHQEIEPILVIILAYGSYMISELIGWSGVMSIIACGLVHVGLRGAIAFALISTSYNGQEINHHEEYISKLESTKTIMDRNFFWQQHQHLLAYRLVDILIFIRKNQLCMKDKSILSRILIFWNKYYQKNNNDGSSYINCYDLQSKSSSPINMSTYHLFQTTTLFIIIFTVFIMGSTTRPLLTYLKIVIDDNDKRQTKISDKSPSDYRLRLKSNEQLFASLNNQMIKWLQSGYRYFRQMLIQPPSQQHQIDFSHDDDWNDGEIYDPSNKFGNESDFHHPYTMIIISHVLSNK</sequence>
<feature type="transmembrane region" description="Helical" evidence="9">
    <location>
        <begin position="50"/>
        <end position="67"/>
    </location>
</feature>
<comment type="subcellular location">
    <subcellularLocation>
        <location evidence="1">Membrane</location>
        <topology evidence="1">Multi-pass membrane protein</topology>
    </subcellularLocation>
</comment>
<keyword evidence="8" id="KW-0739">Sodium transport</keyword>
<feature type="transmembrane region" description="Helical" evidence="9">
    <location>
        <begin position="378"/>
        <end position="397"/>
    </location>
</feature>
<dbReference type="GO" id="GO:0005886">
    <property type="term" value="C:plasma membrane"/>
    <property type="evidence" value="ECO:0007669"/>
    <property type="project" value="TreeGrafter"/>
</dbReference>
<dbReference type="InterPro" id="IPR006153">
    <property type="entry name" value="Cation/H_exchanger_TM"/>
</dbReference>
<dbReference type="EMBL" id="ASGP02000001">
    <property type="protein sequence ID" value="KAH9528944.1"/>
    <property type="molecule type" value="Genomic_DNA"/>
</dbReference>
<dbReference type="InterPro" id="IPR018422">
    <property type="entry name" value="Cation/H_exchanger_CPA1"/>
</dbReference>
<feature type="transmembrane region" description="Helical" evidence="9">
    <location>
        <begin position="5"/>
        <end position="22"/>
    </location>
</feature>
<evidence type="ECO:0000313" key="11">
    <source>
        <dbReference type="EMBL" id="KAH9528944.1"/>
    </source>
</evidence>
<gene>
    <name evidence="11" type="ORF">DERF_002852</name>
</gene>
<evidence type="ECO:0000256" key="5">
    <source>
        <dbReference type="ARBA" id="ARBA00023053"/>
    </source>
</evidence>
<dbReference type="GO" id="GO:0015386">
    <property type="term" value="F:potassium:proton antiporter activity"/>
    <property type="evidence" value="ECO:0007669"/>
    <property type="project" value="TreeGrafter"/>
</dbReference>
<keyword evidence="12" id="KW-1185">Reference proteome</keyword>
<name>A0A922IG68_DERFA</name>
<dbReference type="AlphaFoldDB" id="A0A922IG68"/>
<dbReference type="PANTHER" id="PTHR10110:SF126">
    <property type="entry name" value="NA(+)_H(+) EXCHANGER PROTEIN 7"/>
    <property type="match status" value="1"/>
</dbReference>
<evidence type="ECO:0000256" key="4">
    <source>
        <dbReference type="ARBA" id="ARBA00022989"/>
    </source>
</evidence>
<dbReference type="InterPro" id="IPR004709">
    <property type="entry name" value="NaH_exchanger"/>
</dbReference>
<feature type="domain" description="Cation/H+ exchanger transmembrane" evidence="10">
    <location>
        <begin position="6"/>
        <end position="263"/>
    </location>
</feature>
<evidence type="ECO:0000259" key="10">
    <source>
        <dbReference type="Pfam" id="PF00999"/>
    </source>
</evidence>
<feature type="transmembrane region" description="Helical" evidence="9">
    <location>
        <begin position="113"/>
        <end position="137"/>
    </location>
</feature>
<reference evidence="11" key="1">
    <citation type="submission" date="2013-05" db="EMBL/GenBank/DDBJ databases">
        <authorList>
            <person name="Yim A.K.Y."/>
            <person name="Chan T.F."/>
            <person name="Ji K.M."/>
            <person name="Liu X.Y."/>
            <person name="Zhou J.W."/>
            <person name="Li R.Q."/>
            <person name="Yang K.Y."/>
            <person name="Li J."/>
            <person name="Li M."/>
            <person name="Law P.T.W."/>
            <person name="Wu Y.L."/>
            <person name="Cai Z.L."/>
            <person name="Qin H."/>
            <person name="Bao Y."/>
            <person name="Leung R.K.K."/>
            <person name="Ng P.K.S."/>
            <person name="Zou J."/>
            <person name="Zhong X.J."/>
            <person name="Ran P.X."/>
            <person name="Zhong N.S."/>
            <person name="Liu Z.G."/>
            <person name="Tsui S.K.W."/>
        </authorList>
    </citation>
    <scope>NUCLEOTIDE SEQUENCE</scope>
    <source>
        <strain evidence="11">Derf</strain>
        <tissue evidence="11">Whole organism</tissue>
    </source>
</reference>
<organism evidence="11 12">
    <name type="scientific">Dermatophagoides farinae</name>
    <name type="common">American house dust mite</name>
    <dbReference type="NCBI Taxonomy" id="6954"/>
    <lineage>
        <taxon>Eukaryota</taxon>
        <taxon>Metazoa</taxon>
        <taxon>Ecdysozoa</taxon>
        <taxon>Arthropoda</taxon>
        <taxon>Chelicerata</taxon>
        <taxon>Arachnida</taxon>
        <taxon>Acari</taxon>
        <taxon>Acariformes</taxon>
        <taxon>Sarcoptiformes</taxon>
        <taxon>Astigmata</taxon>
        <taxon>Psoroptidia</taxon>
        <taxon>Analgoidea</taxon>
        <taxon>Pyroglyphidae</taxon>
        <taxon>Dermatophagoidinae</taxon>
        <taxon>Dermatophagoides</taxon>
    </lineage>
</organism>
<dbReference type="Gene3D" id="6.10.140.1330">
    <property type="match status" value="1"/>
</dbReference>
<dbReference type="Pfam" id="PF00999">
    <property type="entry name" value="Na_H_Exchanger"/>
    <property type="match status" value="1"/>
</dbReference>
<keyword evidence="2" id="KW-0813">Transport</keyword>
<proteinExistence type="predicted"/>
<dbReference type="GO" id="GO:0015385">
    <property type="term" value="F:sodium:proton antiporter activity"/>
    <property type="evidence" value="ECO:0007669"/>
    <property type="project" value="InterPro"/>
</dbReference>
<evidence type="ECO:0000256" key="7">
    <source>
        <dbReference type="ARBA" id="ARBA00023136"/>
    </source>
</evidence>
<comment type="caution">
    <text evidence="11">The sequence shown here is derived from an EMBL/GenBank/DDBJ whole genome shotgun (WGS) entry which is preliminary data.</text>
</comment>
<dbReference type="GO" id="GO:0098719">
    <property type="term" value="P:sodium ion import across plasma membrane"/>
    <property type="evidence" value="ECO:0007669"/>
    <property type="project" value="TreeGrafter"/>
</dbReference>
<dbReference type="PANTHER" id="PTHR10110">
    <property type="entry name" value="SODIUM/HYDROGEN EXCHANGER"/>
    <property type="match status" value="1"/>
</dbReference>
<evidence type="ECO:0000256" key="8">
    <source>
        <dbReference type="ARBA" id="ARBA00023201"/>
    </source>
</evidence>
<keyword evidence="7 9" id="KW-0472">Membrane</keyword>